<comment type="similarity">
    <text evidence="1">Belongs to the 'phage' integrase family.</text>
</comment>
<feature type="domain" description="Tyr recombinase" evidence="4">
    <location>
        <begin position="200"/>
        <end position="367"/>
    </location>
</feature>
<dbReference type="Gene3D" id="1.10.150.130">
    <property type="match status" value="1"/>
</dbReference>
<dbReference type="GO" id="GO:0006310">
    <property type="term" value="P:DNA recombination"/>
    <property type="evidence" value="ECO:0007669"/>
    <property type="project" value="UniProtKB-KW"/>
</dbReference>
<evidence type="ECO:0000256" key="2">
    <source>
        <dbReference type="ARBA" id="ARBA00023125"/>
    </source>
</evidence>
<dbReference type="InterPro" id="IPR011010">
    <property type="entry name" value="DNA_brk_join_enz"/>
</dbReference>
<dbReference type="SUPFAM" id="SSF56349">
    <property type="entry name" value="DNA breaking-rejoining enzymes"/>
    <property type="match status" value="1"/>
</dbReference>
<name>A0A382LBF2_9ZZZZ</name>
<evidence type="ECO:0000256" key="3">
    <source>
        <dbReference type="ARBA" id="ARBA00023172"/>
    </source>
</evidence>
<dbReference type="Pfam" id="PF00589">
    <property type="entry name" value="Phage_integrase"/>
    <property type="match status" value="1"/>
</dbReference>
<evidence type="ECO:0000259" key="5">
    <source>
        <dbReference type="PROSITE" id="PS51900"/>
    </source>
</evidence>
<proteinExistence type="inferred from homology"/>
<dbReference type="Gene3D" id="1.10.443.10">
    <property type="entry name" value="Intergrase catalytic core"/>
    <property type="match status" value="1"/>
</dbReference>
<keyword evidence="3" id="KW-0233">DNA recombination</keyword>
<organism evidence="6">
    <name type="scientific">marine metagenome</name>
    <dbReference type="NCBI Taxonomy" id="408172"/>
    <lineage>
        <taxon>unclassified sequences</taxon>
        <taxon>metagenomes</taxon>
        <taxon>ecological metagenomes</taxon>
    </lineage>
</organism>
<sequence length="372" mass="43502">MTRNRIPPLLDSRISSDHVITNWKWKARCSQAQTREESMPEHMVQRGKREVWYAECRYMGVRIRDCLETTDRRLAERRLAELKFAVEGGDYQNWRKRFDESALEYEEKLLSKKSEHSKERYGLIVKKHLKPFFASKCLGEIDQNMVVEYKLHREKSGAKPSTLKKELRVLKDILKLRSKEFELPTTKEFPLMQWGNKPKEFDKSMILEESDVLRITDHAQAKYRSICLIAIYSGLRLADIVSLCPKEVDLKEGWIRKYQGKTRHWVEIPICQKLKDVLSLLIWPIEKNQSFFHVAKTKAISTEILKACKRAGYQGHSFKSFRHFAATFLVNAGVPIEIIKDFMGHRNISTTMIYAKVKTDTLKKAGLAFDQS</sequence>
<dbReference type="InterPro" id="IPR010998">
    <property type="entry name" value="Integrase_recombinase_N"/>
</dbReference>
<dbReference type="InterPro" id="IPR002104">
    <property type="entry name" value="Integrase_catalytic"/>
</dbReference>
<reference evidence="6" key="1">
    <citation type="submission" date="2018-05" db="EMBL/GenBank/DDBJ databases">
        <authorList>
            <person name="Lanie J.A."/>
            <person name="Ng W.-L."/>
            <person name="Kazmierczak K.M."/>
            <person name="Andrzejewski T.M."/>
            <person name="Davidsen T.M."/>
            <person name="Wayne K.J."/>
            <person name="Tettelin H."/>
            <person name="Glass J.I."/>
            <person name="Rusch D."/>
            <person name="Podicherti R."/>
            <person name="Tsui H.-C.T."/>
            <person name="Winkler M.E."/>
        </authorList>
    </citation>
    <scope>NUCLEOTIDE SEQUENCE</scope>
</reference>
<protein>
    <recommendedName>
        <fullName evidence="7">Tyr recombinase domain-containing protein</fullName>
    </recommendedName>
</protein>
<dbReference type="InterPro" id="IPR050090">
    <property type="entry name" value="Tyrosine_recombinase_XerCD"/>
</dbReference>
<dbReference type="CDD" id="cd00796">
    <property type="entry name" value="INT_Rci_Hp1_C"/>
    <property type="match status" value="1"/>
</dbReference>
<dbReference type="PANTHER" id="PTHR30349:SF64">
    <property type="entry name" value="PROPHAGE INTEGRASE INTD-RELATED"/>
    <property type="match status" value="1"/>
</dbReference>
<dbReference type="AlphaFoldDB" id="A0A382LBF2"/>
<keyword evidence="2" id="KW-0238">DNA-binding</keyword>
<dbReference type="PROSITE" id="PS51900">
    <property type="entry name" value="CB"/>
    <property type="match status" value="1"/>
</dbReference>
<dbReference type="GO" id="GO:0003677">
    <property type="term" value="F:DNA binding"/>
    <property type="evidence" value="ECO:0007669"/>
    <property type="project" value="UniProtKB-KW"/>
</dbReference>
<dbReference type="PANTHER" id="PTHR30349">
    <property type="entry name" value="PHAGE INTEGRASE-RELATED"/>
    <property type="match status" value="1"/>
</dbReference>
<dbReference type="InterPro" id="IPR044068">
    <property type="entry name" value="CB"/>
</dbReference>
<dbReference type="EMBL" id="UINC01085149">
    <property type="protein sequence ID" value="SVC32417.1"/>
    <property type="molecule type" value="Genomic_DNA"/>
</dbReference>
<dbReference type="PROSITE" id="PS51898">
    <property type="entry name" value="TYR_RECOMBINASE"/>
    <property type="match status" value="1"/>
</dbReference>
<accession>A0A382LBF2</accession>
<evidence type="ECO:0000313" key="6">
    <source>
        <dbReference type="EMBL" id="SVC32417.1"/>
    </source>
</evidence>
<gene>
    <name evidence="6" type="ORF">METZ01_LOCUS285271</name>
</gene>
<dbReference type="GO" id="GO:0015074">
    <property type="term" value="P:DNA integration"/>
    <property type="evidence" value="ECO:0007669"/>
    <property type="project" value="InterPro"/>
</dbReference>
<feature type="non-terminal residue" evidence="6">
    <location>
        <position position="372"/>
    </location>
</feature>
<evidence type="ECO:0008006" key="7">
    <source>
        <dbReference type="Google" id="ProtNLM"/>
    </source>
</evidence>
<dbReference type="InterPro" id="IPR013762">
    <property type="entry name" value="Integrase-like_cat_sf"/>
</dbReference>
<feature type="domain" description="Core-binding (CB)" evidence="5">
    <location>
        <begin position="96"/>
        <end position="178"/>
    </location>
</feature>
<evidence type="ECO:0000259" key="4">
    <source>
        <dbReference type="PROSITE" id="PS51898"/>
    </source>
</evidence>
<evidence type="ECO:0000256" key="1">
    <source>
        <dbReference type="ARBA" id="ARBA00008857"/>
    </source>
</evidence>